<dbReference type="Proteomes" id="UP001596066">
    <property type="component" value="Unassembled WGS sequence"/>
</dbReference>
<accession>A0ABW0V9L6</accession>
<reference evidence="3" key="1">
    <citation type="journal article" date="2019" name="Int. J. Syst. Evol. Microbiol.">
        <title>The Global Catalogue of Microorganisms (GCM) 10K type strain sequencing project: providing services to taxonomists for standard genome sequencing and annotation.</title>
        <authorList>
            <consortium name="The Broad Institute Genomics Platform"/>
            <consortium name="The Broad Institute Genome Sequencing Center for Infectious Disease"/>
            <person name="Wu L."/>
            <person name="Ma J."/>
        </authorList>
    </citation>
    <scope>NUCLEOTIDE SEQUENCE [LARGE SCALE GENOMIC DNA]</scope>
    <source>
        <strain evidence="3">CGMCC 4.1622</strain>
    </source>
</reference>
<evidence type="ECO:0000313" key="2">
    <source>
        <dbReference type="EMBL" id="MFC5642583.1"/>
    </source>
</evidence>
<feature type="non-terminal residue" evidence="2">
    <location>
        <position position="156"/>
    </location>
</feature>
<feature type="compositionally biased region" description="Pro residues" evidence="1">
    <location>
        <begin position="77"/>
        <end position="156"/>
    </location>
</feature>
<name>A0ABW0V9L6_9ACTN</name>
<feature type="region of interest" description="Disordered" evidence="1">
    <location>
        <begin position="64"/>
        <end position="156"/>
    </location>
</feature>
<sequence>MQRTLRPSAGPPARIAGALAGAAVICAVLSGAAGTPARAGSGIEVCVETGTAVSVGGISVDLGSAVDVQVGGDGHPPHPTHPTHPTHPPHPSHPPHPPHPCPRPPEPSPTPTPRPTPTPVPTPTPTPTPAPPAAPRPAQTPPPAPQPTPTRPAPAR</sequence>
<organism evidence="2 3">
    <name type="scientific">Kitasatospora cinereorecta</name>
    <dbReference type="NCBI Taxonomy" id="285560"/>
    <lineage>
        <taxon>Bacteria</taxon>
        <taxon>Bacillati</taxon>
        <taxon>Actinomycetota</taxon>
        <taxon>Actinomycetes</taxon>
        <taxon>Kitasatosporales</taxon>
        <taxon>Streptomycetaceae</taxon>
        <taxon>Kitasatospora</taxon>
    </lineage>
</organism>
<proteinExistence type="predicted"/>
<dbReference type="RefSeq" id="WP_380231247.1">
    <property type="nucleotide sequence ID" value="NZ_JBHSOC010000021.1"/>
</dbReference>
<keyword evidence="3" id="KW-1185">Reference proteome</keyword>
<evidence type="ECO:0000256" key="1">
    <source>
        <dbReference type="SAM" id="MobiDB-lite"/>
    </source>
</evidence>
<evidence type="ECO:0000313" key="3">
    <source>
        <dbReference type="Proteomes" id="UP001596066"/>
    </source>
</evidence>
<protein>
    <submittedName>
        <fullName evidence="2">Uncharacterized protein</fullName>
    </submittedName>
</protein>
<comment type="caution">
    <text evidence="2">The sequence shown here is derived from an EMBL/GenBank/DDBJ whole genome shotgun (WGS) entry which is preliminary data.</text>
</comment>
<dbReference type="PRINTS" id="PR01217">
    <property type="entry name" value="PRICHEXTENSN"/>
</dbReference>
<gene>
    <name evidence="2" type="ORF">ACFPZF_14635</name>
</gene>
<dbReference type="EMBL" id="JBHSOC010000021">
    <property type="protein sequence ID" value="MFC5642583.1"/>
    <property type="molecule type" value="Genomic_DNA"/>
</dbReference>